<dbReference type="AlphaFoldDB" id="A0AAJ4XRV2"/>
<gene>
    <name evidence="1" type="ORF">MEPE_06830</name>
</gene>
<sequence>MKPEAASLPSQSLSIQRSTDGASRYFASGKVGATAQAPTKIRRVTFLGEDHPNRTEGGLR</sequence>
<dbReference type="Proteomes" id="UP001294444">
    <property type="component" value="Unassembled WGS sequence"/>
</dbReference>
<accession>A0AAJ4XRV2</accession>
<proteinExistence type="predicted"/>
<dbReference type="EMBL" id="OAPG01000023">
    <property type="protein sequence ID" value="SNX88119.1"/>
    <property type="molecule type" value="Genomic_DNA"/>
</dbReference>
<name>A0AAJ4XRV2_9BASI</name>
<organism evidence="1 2">
    <name type="scientific">Melanopsichium pennsylvanicum</name>
    <dbReference type="NCBI Taxonomy" id="63383"/>
    <lineage>
        <taxon>Eukaryota</taxon>
        <taxon>Fungi</taxon>
        <taxon>Dikarya</taxon>
        <taxon>Basidiomycota</taxon>
        <taxon>Ustilaginomycotina</taxon>
        <taxon>Ustilaginomycetes</taxon>
        <taxon>Ustilaginales</taxon>
        <taxon>Ustilaginaceae</taxon>
        <taxon>Melanopsichium</taxon>
    </lineage>
</organism>
<reference evidence="1" key="1">
    <citation type="submission" date="2023-10" db="EMBL/GenBank/DDBJ databases">
        <authorList>
            <person name="Guldener U."/>
        </authorList>
    </citation>
    <scope>NUCLEOTIDE SEQUENCE</scope>
    <source>
        <strain evidence="1">Mp4</strain>
    </source>
</reference>
<evidence type="ECO:0000313" key="1">
    <source>
        <dbReference type="EMBL" id="SNX88119.1"/>
    </source>
</evidence>
<comment type="caution">
    <text evidence="1">The sequence shown here is derived from an EMBL/GenBank/DDBJ whole genome shotgun (WGS) entry which is preliminary data.</text>
</comment>
<protein>
    <submittedName>
        <fullName evidence="1">Uncharacterized protein</fullName>
    </submittedName>
</protein>
<evidence type="ECO:0000313" key="2">
    <source>
        <dbReference type="Proteomes" id="UP001294444"/>
    </source>
</evidence>
<keyword evidence="2" id="KW-1185">Reference proteome</keyword>